<gene>
    <name evidence="2" type="ORF">EJ73_00041</name>
</gene>
<name>A0A318I1Q7_9BACT</name>
<dbReference type="InterPro" id="IPR032331">
    <property type="entry name" value="DUF4856"/>
</dbReference>
<dbReference type="OrthoDB" id="5498726at2"/>
<organism evidence="2 3">
    <name type="scientific">Hoylesella shahii DSM 15611 = JCM 12083</name>
    <dbReference type="NCBI Taxonomy" id="1122991"/>
    <lineage>
        <taxon>Bacteria</taxon>
        <taxon>Pseudomonadati</taxon>
        <taxon>Bacteroidota</taxon>
        <taxon>Bacteroidia</taxon>
        <taxon>Bacteroidales</taxon>
        <taxon>Prevotellaceae</taxon>
        <taxon>Hoylesella</taxon>
    </lineage>
</organism>
<dbReference type="RefSeq" id="WP_025815631.1">
    <property type="nucleotide sequence ID" value="NZ_BAIZ01000008.1"/>
</dbReference>
<sequence>MNNKIFWVLLLAPMFFSSCTQWQGETVETAYVIPPYPDPEYKFTRNGSSSVDYLECSLLRDPLNYIYDSYLKEANILYRAQFETMKNYWDNGEFGLKPRNEISASPLHKADSALVKRDVEDIFNQSAALSGMGKEGPGTARNQKAKPGKAGYLGRNIGDVNLAFANEKGLVVAELFKGIVYGGIYLDKILNTHLNDSVLNSEALRRSHEANELVAGHNYTVLEHHWDLAYGYYQFWLPYVQTSNAVALRQSRITLYNAFAAGRAAITQYRYADMLQQQAIIRAELSKVAATRAVTLLTGATTMANIHEDEANALTFLSEACGAIYGLQFTVQTTGKPHFSYNEVKNIIQELTAGTGLWDKQRLLGPAATAGSLQNVALQVAKTYGLSLQ</sequence>
<dbReference type="Pfam" id="PF16148">
    <property type="entry name" value="DUF4856"/>
    <property type="match status" value="1"/>
</dbReference>
<protein>
    <submittedName>
        <fullName evidence="2">Uncharacterized protein DUF4856</fullName>
    </submittedName>
</protein>
<evidence type="ECO:0000313" key="3">
    <source>
        <dbReference type="Proteomes" id="UP000248314"/>
    </source>
</evidence>
<dbReference type="AlphaFoldDB" id="A0A318I1Q7"/>
<dbReference type="PROSITE" id="PS51257">
    <property type="entry name" value="PROKAR_LIPOPROTEIN"/>
    <property type="match status" value="1"/>
</dbReference>
<evidence type="ECO:0000256" key="1">
    <source>
        <dbReference type="SAM" id="SignalP"/>
    </source>
</evidence>
<evidence type="ECO:0000313" key="2">
    <source>
        <dbReference type="EMBL" id="PXX24775.1"/>
    </source>
</evidence>
<keyword evidence="1" id="KW-0732">Signal</keyword>
<proteinExistence type="predicted"/>
<keyword evidence="3" id="KW-1185">Reference proteome</keyword>
<dbReference type="Proteomes" id="UP000248314">
    <property type="component" value="Unassembled WGS sequence"/>
</dbReference>
<dbReference type="EMBL" id="QJJX01000001">
    <property type="protein sequence ID" value="PXX24775.1"/>
    <property type="molecule type" value="Genomic_DNA"/>
</dbReference>
<reference evidence="2 3" key="1">
    <citation type="submission" date="2018-05" db="EMBL/GenBank/DDBJ databases">
        <title>Genomic Encyclopedia of Type Strains, Phase I: the one thousand microbial genomes (KMG-I) project.</title>
        <authorList>
            <person name="Kyrpides N."/>
        </authorList>
    </citation>
    <scope>NUCLEOTIDE SEQUENCE [LARGE SCALE GENOMIC DNA]</scope>
    <source>
        <strain evidence="2 3">DSM 15611</strain>
    </source>
</reference>
<feature type="signal peptide" evidence="1">
    <location>
        <begin position="1"/>
        <end position="22"/>
    </location>
</feature>
<dbReference type="STRING" id="1122991.GCA_000613445_02390"/>
<accession>A0A318I1Q7</accession>
<feature type="chain" id="PRO_5016405122" evidence="1">
    <location>
        <begin position="23"/>
        <end position="389"/>
    </location>
</feature>
<comment type="caution">
    <text evidence="2">The sequence shown here is derived from an EMBL/GenBank/DDBJ whole genome shotgun (WGS) entry which is preliminary data.</text>
</comment>